<dbReference type="PhylomeDB" id="B4MXB2"/>
<feature type="chain" id="PRO_5002815295" description="Methuselah N-terminal domain-containing protein" evidence="14">
    <location>
        <begin position="32"/>
        <end position="506"/>
    </location>
</feature>
<evidence type="ECO:0000256" key="11">
    <source>
        <dbReference type="ARBA" id="ARBA00023180"/>
    </source>
</evidence>
<evidence type="ECO:0000313" key="16">
    <source>
        <dbReference type="EMBL" id="EDW76945.1"/>
    </source>
</evidence>
<feature type="transmembrane region" description="Helical" evidence="13">
    <location>
        <begin position="262"/>
        <end position="284"/>
    </location>
</feature>
<keyword evidence="17" id="KW-1185">Reference proteome</keyword>
<dbReference type="Proteomes" id="UP000007798">
    <property type="component" value="Unassembled WGS sequence"/>
</dbReference>
<evidence type="ECO:0000256" key="13">
    <source>
        <dbReference type="SAM" id="Phobius"/>
    </source>
</evidence>
<keyword evidence="8 13" id="KW-0472">Membrane</keyword>
<evidence type="ECO:0000256" key="7">
    <source>
        <dbReference type="ARBA" id="ARBA00023040"/>
    </source>
</evidence>
<dbReference type="EMBL" id="CH963876">
    <property type="protein sequence ID" value="EDW76945.1"/>
    <property type="molecule type" value="Genomic_DNA"/>
</dbReference>
<dbReference type="GO" id="GO:0008528">
    <property type="term" value="F:G protein-coupled peptide receptor activity"/>
    <property type="evidence" value="ECO:0007669"/>
    <property type="project" value="TreeGrafter"/>
</dbReference>
<dbReference type="Gene3D" id="1.20.1070.10">
    <property type="entry name" value="Rhodopsin 7-helix transmembrane proteins"/>
    <property type="match status" value="1"/>
</dbReference>
<feature type="transmembrane region" description="Helical" evidence="13">
    <location>
        <begin position="431"/>
        <end position="451"/>
    </location>
</feature>
<keyword evidence="9" id="KW-1015">Disulfide bond</keyword>
<keyword evidence="12" id="KW-0807">Transducer</keyword>
<protein>
    <recommendedName>
        <fullName evidence="15">Methuselah N-terminal domain-containing protein</fullName>
    </recommendedName>
</protein>
<feature type="transmembrane region" description="Helical" evidence="13">
    <location>
        <begin position="336"/>
        <end position="359"/>
    </location>
</feature>
<evidence type="ECO:0000256" key="3">
    <source>
        <dbReference type="ARBA" id="ARBA00022475"/>
    </source>
</evidence>
<feature type="transmembrane region" description="Helical" evidence="13">
    <location>
        <begin position="232"/>
        <end position="255"/>
    </location>
</feature>
<dbReference type="InterPro" id="IPR010596">
    <property type="entry name" value="Methuselah_N_dom"/>
</dbReference>
<gene>
    <name evidence="16" type="primary">Dwil\GK21004</name>
    <name evidence="16" type="ORF">Dwil_GK21004</name>
</gene>
<evidence type="ECO:0000256" key="14">
    <source>
        <dbReference type="SAM" id="SignalP"/>
    </source>
</evidence>
<evidence type="ECO:0000256" key="2">
    <source>
        <dbReference type="ARBA" id="ARBA00008979"/>
    </source>
</evidence>
<keyword evidence="10" id="KW-0675">Receptor</keyword>
<dbReference type="OrthoDB" id="7962923at2759"/>
<feature type="signal peptide" evidence="14">
    <location>
        <begin position="1"/>
        <end position="31"/>
    </location>
</feature>
<dbReference type="OMA" id="HPCAFID"/>
<keyword evidence="3" id="KW-1003">Cell membrane</keyword>
<comment type="subcellular location">
    <subcellularLocation>
        <location evidence="1">Cell membrane</location>
        <topology evidence="1">Multi-pass membrane protein</topology>
    </subcellularLocation>
</comment>
<accession>B4MXB2</accession>
<feature type="transmembrane region" description="Helical" evidence="13">
    <location>
        <begin position="379"/>
        <end position="405"/>
    </location>
</feature>
<dbReference type="InterPro" id="IPR044860">
    <property type="entry name" value="Methusela_ecto_dom_1"/>
</dbReference>
<proteinExistence type="inferred from homology"/>
<feature type="domain" description="Methuselah N-terminal" evidence="15">
    <location>
        <begin position="40"/>
        <end position="218"/>
    </location>
</feature>
<dbReference type="PANTHER" id="PTHR47154:SF2">
    <property type="entry name" value="G-PROTEIN COUPLED RECEPTOR MTH-RELATED"/>
    <property type="match status" value="1"/>
</dbReference>
<dbReference type="Gene3D" id="2.170.180.11">
    <property type="entry name" value="Methuselah ectodomain, domain 2"/>
    <property type="match status" value="1"/>
</dbReference>
<evidence type="ECO:0000259" key="15">
    <source>
        <dbReference type="Pfam" id="PF06652"/>
    </source>
</evidence>
<name>B4MXB2_DROWI</name>
<dbReference type="Gene3D" id="2.30.160.11">
    <property type="match status" value="1"/>
</dbReference>
<dbReference type="GO" id="GO:0005886">
    <property type="term" value="C:plasma membrane"/>
    <property type="evidence" value="ECO:0007669"/>
    <property type="project" value="UniProtKB-SubCell"/>
</dbReference>
<evidence type="ECO:0000256" key="5">
    <source>
        <dbReference type="ARBA" id="ARBA00022729"/>
    </source>
</evidence>
<dbReference type="PANTHER" id="PTHR47154">
    <property type="entry name" value="G-PROTEIN COUPLED RECEPTOR MTH-RELATED"/>
    <property type="match status" value="1"/>
</dbReference>
<evidence type="ECO:0000256" key="4">
    <source>
        <dbReference type="ARBA" id="ARBA00022692"/>
    </source>
</evidence>
<organism evidence="16 17">
    <name type="scientific">Drosophila willistoni</name>
    <name type="common">Fruit fly</name>
    <dbReference type="NCBI Taxonomy" id="7260"/>
    <lineage>
        <taxon>Eukaryota</taxon>
        <taxon>Metazoa</taxon>
        <taxon>Ecdysozoa</taxon>
        <taxon>Arthropoda</taxon>
        <taxon>Hexapoda</taxon>
        <taxon>Insecta</taxon>
        <taxon>Pterygota</taxon>
        <taxon>Neoptera</taxon>
        <taxon>Endopterygota</taxon>
        <taxon>Diptera</taxon>
        <taxon>Brachycera</taxon>
        <taxon>Muscomorpha</taxon>
        <taxon>Ephydroidea</taxon>
        <taxon>Drosophilidae</taxon>
        <taxon>Drosophila</taxon>
        <taxon>Sophophora</taxon>
    </lineage>
</organism>
<evidence type="ECO:0000256" key="8">
    <source>
        <dbReference type="ARBA" id="ARBA00023136"/>
    </source>
</evidence>
<dbReference type="InterPro" id="IPR023311">
    <property type="entry name" value="Methusela_ecto_dom_2"/>
</dbReference>
<dbReference type="SUPFAM" id="SSF63877">
    <property type="entry name" value="Methuselah ectodomain"/>
    <property type="match status" value="1"/>
</dbReference>
<dbReference type="HOGENOM" id="CLU_002753_3_0_1"/>
<dbReference type="FunCoup" id="B4MXB2">
    <property type="interactions" value="1"/>
</dbReference>
<dbReference type="eggNOG" id="ENOG502T9C6">
    <property type="taxonomic scope" value="Eukaryota"/>
</dbReference>
<dbReference type="Pfam" id="PF06652">
    <property type="entry name" value="Methuselah_N"/>
    <property type="match status" value="1"/>
</dbReference>
<reference evidence="16 17" key="1">
    <citation type="journal article" date="2007" name="Nature">
        <title>Evolution of genes and genomes on the Drosophila phylogeny.</title>
        <authorList>
            <consortium name="Drosophila 12 Genomes Consortium"/>
            <person name="Clark A.G."/>
            <person name="Eisen M.B."/>
            <person name="Smith D.R."/>
            <person name="Bergman C.M."/>
            <person name="Oliver B."/>
            <person name="Markow T.A."/>
            <person name="Kaufman T.C."/>
            <person name="Kellis M."/>
            <person name="Gelbart W."/>
            <person name="Iyer V.N."/>
            <person name="Pollard D.A."/>
            <person name="Sackton T.B."/>
            <person name="Larracuente A.M."/>
            <person name="Singh N.D."/>
            <person name="Abad J.P."/>
            <person name="Abt D.N."/>
            <person name="Adryan B."/>
            <person name="Aguade M."/>
            <person name="Akashi H."/>
            <person name="Anderson W.W."/>
            <person name="Aquadro C.F."/>
            <person name="Ardell D.H."/>
            <person name="Arguello R."/>
            <person name="Artieri C.G."/>
            <person name="Barbash D.A."/>
            <person name="Barker D."/>
            <person name="Barsanti P."/>
            <person name="Batterham P."/>
            <person name="Batzoglou S."/>
            <person name="Begun D."/>
            <person name="Bhutkar A."/>
            <person name="Blanco E."/>
            <person name="Bosak S.A."/>
            <person name="Bradley R.K."/>
            <person name="Brand A.D."/>
            <person name="Brent M.R."/>
            <person name="Brooks A.N."/>
            <person name="Brown R.H."/>
            <person name="Butlin R.K."/>
            <person name="Caggese C."/>
            <person name="Calvi B.R."/>
            <person name="Bernardo de Carvalho A."/>
            <person name="Caspi A."/>
            <person name="Castrezana S."/>
            <person name="Celniker S.E."/>
            <person name="Chang J.L."/>
            <person name="Chapple C."/>
            <person name="Chatterji S."/>
            <person name="Chinwalla A."/>
            <person name="Civetta A."/>
            <person name="Clifton S.W."/>
            <person name="Comeron J.M."/>
            <person name="Costello J.C."/>
            <person name="Coyne J.A."/>
            <person name="Daub J."/>
            <person name="David R.G."/>
            <person name="Delcher A.L."/>
            <person name="Delehaunty K."/>
            <person name="Do C.B."/>
            <person name="Ebling H."/>
            <person name="Edwards K."/>
            <person name="Eickbush T."/>
            <person name="Evans J.D."/>
            <person name="Filipski A."/>
            <person name="Findeiss S."/>
            <person name="Freyhult E."/>
            <person name="Fulton L."/>
            <person name="Fulton R."/>
            <person name="Garcia A.C."/>
            <person name="Gardiner A."/>
            <person name="Garfield D.A."/>
            <person name="Garvin B.E."/>
            <person name="Gibson G."/>
            <person name="Gilbert D."/>
            <person name="Gnerre S."/>
            <person name="Godfrey J."/>
            <person name="Good R."/>
            <person name="Gotea V."/>
            <person name="Gravely B."/>
            <person name="Greenberg A.J."/>
            <person name="Griffiths-Jones S."/>
            <person name="Gross S."/>
            <person name="Guigo R."/>
            <person name="Gustafson E.A."/>
            <person name="Haerty W."/>
            <person name="Hahn M.W."/>
            <person name="Halligan D.L."/>
            <person name="Halpern A.L."/>
            <person name="Halter G.M."/>
            <person name="Han M.V."/>
            <person name="Heger A."/>
            <person name="Hillier L."/>
            <person name="Hinrichs A.S."/>
            <person name="Holmes I."/>
            <person name="Hoskins R.A."/>
            <person name="Hubisz M.J."/>
            <person name="Hultmark D."/>
            <person name="Huntley M.A."/>
            <person name="Jaffe D.B."/>
            <person name="Jagadeeshan S."/>
            <person name="Jeck W.R."/>
            <person name="Johnson J."/>
            <person name="Jones C.D."/>
            <person name="Jordan W.C."/>
            <person name="Karpen G.H."/>
            <person name="Kataoka E."/>
            <person name="Keightley P.D."/>
            <person name="Kheradpour P."/>
            <person name="Kirkness E.F."/>
            <person name="Koerich L.B."/>
            <person name="Kristiansen K."/>
            <person name="Kudrna D."/>
            <person name="Kulathinal R.J."/>
            <person name="Kumar S."/>
            <person name="Kwok R."/>
            <person name="Lander E."/>
            <person name="Langley C.H."/>
            <person name="Lapoint R."/>
            <person name="Lazzaro B.P."/>
            <person name="Lee S.J."/>
            <person name="Levesque L."/>
            <person name="Li R."/>
            <person name="Lin C.F."/>
            <person name="Lin M.F."/>
            <person name="Lindblad-Toh K."/>
            <person name="Llopart A."/>
            <person name="Long M."/>
            <person name="Low L."/>
            <person name="Lozovsky E."/>
            <person name="Lu J."/>
            <person name="Luo M."/>
            <person name="Machado C.A."/>
            <person name="Makalowski W."/>
            <person name="Marzo M."/>
            <person name="Matsuda M."/>
            <person name="Matzkin L."/>
            <person name="McAllister B."/>
            <person name="McBride C.S."/>
            <person name="McKernan B."/>
            <person name="McKernan K."/>
            <person name="Mendez-Lago M."/>
            <person name="Minx P."/>
            <person name="Mollenhauer M.U."/>
            <person name="Montooth K."/>
            <person name="Mount S.M."/>
            <person name="Mu X."/>
            <person name="Myers E."/>
            <person name="Negre B."/>
            <person name="Newfeld S."/>
            <person name="Nielsen R."/>
            <person name="Noor M.A."/>
            <person name="O'Grady P."/>
            <person name="Pachter L."/>
            <person name="Papaceit M."/>
            <person name="Parisi M.J."/>
            <person name="Parisi M."/>
            <person name="Parts L."/>
            <person name="Pedersen J.S."/>
            <person name="Pesole G."/>
            <person name="Phillippy A.M."/>
            <person name="Ponting C.P."/>
            <person name="Pop M."/>
            <person name="Porcelli D."/>
            <person name="Powell J.R."/>
            <person name="Prohaska S."/>
            <person name="Pruitt K."/>
            <person name="Puig M."/>
            <person name="Quesneville H."/>
            <person name="Ram K.R."/>
            <person name="Rand D."/>
            <person name="Rasmussen M.D."/>
            <person name="Reed L.K."/>
            <person name="Reenan R."/>
            <person name="Reily A."/>
            <person name="Remington K.A."/>
            <person name="Rieger T.T."/>
            <person name="Ritchie M.G."/>
            <person name="Robin C."/>
            <person name="Rogers Y.H."/>
            <person name="Rohde C."/>
            <person name="Rozas J."/>
            <person name="Rubenfield M.J."/>
            <person name="Ruiz A."/>
            <person name="Russo S."/>
            <person name="Salzberg S.L."/>
            <person name="Sanchez-Gracia A."/>
            <person name="Saranga D.J."/>
            <person name="Sato H."/>
            <person name="Schaeffer S.W."/>
            <person name="Schatz M.C."/>
            <person name="Schlenke T."/>
            <person name="Schwartz R."/>
            <person name="Segarra C."/>
            <person name="Singh R.S."/>
            <person name="Sirot L."/>
            <person name="Sirota M."/>
            <person name="Sisneros N.B."/>
            <person name="Smith C.D."/>
            <person name="Smith T.F."/>
            <person name="Spieth J."/>
            <person name="Stage D.E."/>
            <person name="Stark A."/>
            <person name="Stephan W."/>
            <person name="Strausberg R.L."/>
            <person name="Strempel S."/>
            <person name="Sturgill D."/>
            <person name="Sutton G."/>
            <person name="Sutton G.G."/>
            <person name="Tao W."/>
            <person name="Teichmann S."/>
            <person name="Tobari Y.N."/>
            <person name="Tomimura Y."/>
            <person name="Tsolas J.M."/>
            <person name="Valente V.L."/>
            <person name="Venter E."/>
            <person name="Venter J.C."/>
            <person name="Vicario S."/>
            <person name="Vieira F.G."/>
            <person name="Vilella A.J."/>
            <person name="Villasante A."/>
            <person name="Walenz B."/>
            <person name="Wang J."/>
            <person name="Wasserman M."/>
            <person name="Watts T."/>
            <person name="Wilson D."/>
            <person name="Wilson R.K."/>
            <person name="Wing R.A."/>
            <person name="Wolfner M.F."/>
            <person name="Wong A."/>
            <person name="Wong G.K."/>
            <person name="Wu C.I."/>
            <person name="Wu G."/>
            <person name="Yamamoto D."/>
            <person name="Yang H.P."/>
            <person name="Yang S.P."/>
            <person name="Yorke J.A."/>
            <person name="Yoshida K."/>
            <person name="Zdobnov E."/>
            <person name="Zhang P."/>
            <person name="Zhang Y."/>
            <person name="Zimin A.V."/>
            <person name="Baldwin J."/>
            <person name="Abdouelleil A."/>
            <person name="Abdulkadir J."/>
            <person name="Abebe A."/>
            <person name="Abera B."/>
            <person name="Abreu J."/>
            <person name="Acer S.C."/>
            <person name="Aftuck L."/>
            <person name="Alexander A."/>
            <person name="An P."/>
            <person name="Anderson E."/>
            <person name="Anderson S."/>
            <person name="Arachi H."/>
            <person name="Azer M."/>
            <person name="Bachantsang P."/>
            <person name="Barry A."/>
            <person name="Bayul T."/>
            <person name="Berlin A."/>
            <person name="Bessette D."/>
            <person name="Bloom T."/>
            <person name="Blye J."/>
            <person name="Boguslavskiy L."/>
            <person name="Bonnet C."/>
            <person name="Boukhgalter B."/>
            <person name="Bourzgui I."/>
            <person name="Brown A."/>
            <person name="Cahill P."/>
            <person name="Channer S."/>
            <person name="Cheshatsang Y."/>
            <person name="Chuda L."/>
            <person name="Citroen M."/>
            <person name="Collymore A."/>
            <person name="Cooke P."/>
            <person name="Costello M."/>
            <person name="D'Aco K."/>
            <person name="Daza R."/>
            <person name="De Haan G."/>
            <person name="DeGray S."/>
            <person name="DeMaso C."/>
            <person name="Dhargay N."/>
            <person name="Dooley K."/>
            <person name="Dooley E."/>
            <person name="Doricent M."/>
            <person name="Dorje P."/>
            <person name="Dorjee K."/>
            <person name="Dupes A."/>
            <person name="Elong R."/>
            <person name="Falk J."/>
            <person name="Farina A."/>
            <person name="Faro S."/>
            <person name="Ferguson D."/>
            <person name="Fisher S."/>
            <person name="Foley C.D."/>
            <person name="Franke A."/>
            <person name="Friedrich D."/>
            <person name="Gadbois L."/>
            <person name="Gearin G."/>
            <person name="Gearin C.R."/>
            <person name="Giannoukos G."/>
            <person name="Goode T."/>
            <person name="Graham J."/>
            <person name="Grandbois E."/>
            <person name="Grewal S."/>
            <person name="Gyaltsen K."/>
            <person name="Hafez N."/>
            <person name="Hagos B."/>
            <person name="Hall J."/>
            <person name="Henson C."/>
            <person name="Hollinger A."/>
            <person name="Honan T."/>
            <person name="Huard M.D."/>
            <person name="Hughes L."/>
            <person name="Hurhula B."/>
            <person name="Husby M.E."/>
            <person name="Kamat A."/>
            <person name="Kanga B."/>
            <person name="Kashin S."/>
            <person name="Khazanovich D."/>
            <person name="Kisner P."/>
            <person name="Lance K."/>
            <person name="Lara M."/>
            <person name="Lee W."/>
            <person name="Lennon N."/>
            <person name="Letendre F."/>
            <person name="LeVine R."/>
            <person name="Lipovsky A."/>
            <person name="Liu X."/>
            <person name="Liu J."/>
            <person name="Liu S."/>
            <person name="Lokyitsang T."/>
            <person name="Lokyitsang Y."/>
            <person name="Lubonja R."/>
            <person name="Lui A."/>
            <person name="MacDonald P."/>
            <person name="Magnisalis V."/>
            <person name="Maru K."/>
            <person name="Matthews C."/>
            <person name="McCusker W."/>
            <person name="McDonough S."/>
            <person name="Mehta T."/>
            <person name="Meldrim J."/>
            <person name="Meneus L."/>
            <person name="Mihai O."/>
            <person name="Mihalev A."/>
            <person name="Mihova T."/>
            <person name="Mittelman R."/>
            <person name="Mlenga V."/>
            <person name="Montmayeur A."/>
            <person name="Mulrain L."/>
            <person name="Navidi A."/>
            <person name="Naylor J."/>
            <person name="Negash T."/>
            <person name="Nguyen T."/>
            <person name="Nguyen N."/>
            <person name="Nicol R."/>
            <person name="Norbu C."/>
            <person name="Norbu N."/>
            <person name="Novod N."/>
            <person name="O'Neill B."/>
            <person name="Osman S."/>
            <person name="Markiewicz E."/>
            <person name="Oyono O.L."/>
            <person name="Patti C."/>
            <person name="Phunkhang P."/>
            <person name="Pierre F."/>
            <person name="Priest M."/>
            <person name="Raghuraman S."/>
            <person name="Rege F."/>
            <person name="Reyes R."/>
            <person name="Rise C."/>
            <person name="Rogov P."/>
            <person name="Ross K."/>
            <person name="Ryan E."/>
            <person name="Settipalli S."/>
            <person name="Shea T."/>
            <person name="Sherpa N."/>
            <person name="Shi L."/>
            <person name="Shih D."/>
            <person name="Sparrow T."/>
            <person name="Spaulding J."/>
            <person name="Stalker J."/>
            <person name="Stange-Thomann N."/>
            <person name="Stavropoulos S."/>
            <person name="Stone C."/>
            <person name="Strader C."/>
            <person name="Tesfaye S."/>
            <person name="Thomson T."/>
            <person name="Thoulutsang Y."/>
            <person name="Thoulutsang D."/>
            <person name="Topham K."/>
            <person name="Topping I."/>
            <person name="Tsamla T."/>
            <person name="Vassiliev H."/>
            <person name="Vo A."/>
            <person name="Wangchuk T."/>
            <person name="Wangdi T."/>
            <person name="Weiand M."/>
            <person name="Wilkinson J."/>
            <person name="Wilson A."/>
            <person name="Yadav S."/>
            <person name="Young G."/>
            <person name="Yu Q."/>
            <person name="Zembek L."/>
            <person name="Zhong D."/>
            <person name="Zimmer A."/>
            <person name="Zwirko Z."/>
            <person name="Jaffe D.B."/>
            <person name="Alvarez P."/>
            <person name="Brockman W."/>
            <person name="Butler J."/>
            <person name="Chin C."/>
            <person name="Gnerre S."/>
            <person name="Grabherr M."/>
            <person name="Kleber M."/>
            <person name="Mauceli E."/>
            <person name="MacCallum I."/>
        </authorList>
    </citation>
    <scope>NUCLEOTIDE SEQUENCE [LARGE SCALE GENOMIC DNA]</scope>
    <source>
        <strain evidence="17">Tucson 14030-0811.24</strain>
    </source>
</reference>
<keyword evidence="5 14" id="KW-0732">Signal</keyword>
<evidence type="ECO:0000256" key="9">
    <source>
        <dbReference type="ARBA" id="ARBA00023157"/>
    </source>
</evidence>
<evidence type="ECO:0000313" key="17">
    <source>
        <dbReference type="Proteomes" id="UP000007798"/>
    </source>
</evidence>
<evidence type="ECO:0000256" key="10">
    <source>
        <dbReference type="ARBA" id="ARBA00023170"/>
    </source>
</evidence>
<comment type="similarity">
    <text evidence="2">Belongs to the G-protein coupled receptor 2 family. Mth subfamily.</text>
</comment>
<keyword evidence="6 13" id="KW-1133">Transmembrane helix</keyword>
<feature type="transmembrane region" description="Helical" evidence="13">
    <location>
        <begin position="304"/>
        <end position="324"/>
    </location>
</feature>
<evidence type="ECO:0000256" key="6">
    <source>
        <dbReference type="ARBA" id="ARBA00022989"/>
    </source>
</evidence>
<dbReference type="STRING" id="7260.B4MXB2"/>
<dbReference type="InterPro" id="IPR036272">
    <property type="entry name" value="Methuselah_N_sf"/>
</dbReference>
<evidence type="ECO:0000256" key="12">
    <source>
        <dbReference type="ARBA" id="ARBA00023224"/>
    </source>
</evidence>
<dbReference type="KEGG" id="dwi:6643138"/>
<dbReference type="AlphaFoldDB" id="B4MXB2"/>
<keyword evidence="7" id="KW-0297">G-protein coupled receptor</keyword>
<feature type="transmembrane region" description="Helical" evidence="13">
    <location>
        <begin position="457"/>
        <end position="478"/>
    </location>
</feature>
<keyword evidence="4 13" id="KW-0812">Transmembrane</keyword>
<dbReference type="InParanoid" id="B4MXB2"/>
<evidence type="ECO:0000256" key="1">
    <source>
        <dbReference type="ARBA" id="ARBA00004651"/>
    </source>
</evidence>
<sequence length="506" mass="58984">MAQQQQQKQPRLIRLFLQLFLFTLSYRGTCGYYEEMRYPCAFIDTTNISGSYAMDSSFNGSYIHNWTVIPREWVAIYDFVIEDGVRVPARRHLRGCVCKQTPCVRFCCPDGQIYDLNEKQCRQPHSMSVNNLPPDHSHMDIELNNGSLRHIELRSLYSIHVETPCKHMKALRKNMEYVHWTLHENGTITHRGHMFTKHYCFTPLQLANASWDWQPLACAPEKLHFILGTREWTYAICLFISIISMFIVLIVYIMCSEMRNSFYGMAIKSYAVCLIFGYALLAYLTLHDPANISRAGCRIIPSLALMHLLLSFYILSFISFKLYLSFHGVVLTKLMFWLIFTPIAFIAVGWSCFVCFSYHGSKLVFGSDTCWFDPRNWSVMVYFFAPIFIACAISGFFYVLSLIYLSEQPEIEAEKNFESIEKNRFKSFWKFFGYTALAWFVCVCSFAFNYYRGERSHLNYAVCICMAFHGFAALYALIGKNQQIQNFLRRIEENNDDEISVPMSSF</sequence>
<dbReference type="InterPro" id="IPR051384">
    <property type="entry name" value="Mth_GPCR"/>
</dbReference>
<keyword evidence="11" id="KW-0325">Glycoprotein</keyword>